<proteinExistence type="predicted"/>
<keyword evidence="3" id="KW-1185">Reference proteome</keyword>
<sequence>MAVGGAIAVIRPADGGGNVCVLPCRAVSERRSHLISYCFCSTNHLIFCPDSGRNAPWAAPDWQNDDVRTIRRRPDSRPILRRFPPDGGGVGERKGPLFGRTATFAAGIRRTRSSGSEESFGTTATFRPESFGTTATLAAERPTE</sequence>
<name>A0A2R4VS50_9PROT</name>
<dbReference type="KEGG" id="ahu:A6A40_19605"/>
<feature type="compositionally biased region" description="Polar residues" evidence="1">
    <location>
        <begin position="113"/>
        <end position="136"/>
    </location>
</feature>
<reference evidence="2 3" key="1">
    <citation type="submission" date="2018-04" db="EMBL/GenBank/DDBJ databases">
        <title>Complete genome sequence of the nitrogen-fixing bacterium Azospirillum humicireducens type strain SgZ-5.</title>
        <authorList>
            <person name="Yu Z."/>
        </authorList>
    </citation>
    <scope>NUCLEOTIDE SEQUENCE [LARGE SCALE GENOMIC DNA]</scope>
    <source>
        <strain evidence="2 3">SgZ-5</strain>
        <plasmid evidence="2 3">pYZ2</plasmid>
    </source>
</reference>
<feature type="region of interest" description="Disordered" evidence="1">
    <location>
        <begin position="77"/>
        <end position="144"/>
    </location>
</feature>
<keyword evidence="2" id="KW-0614">Plasmid</keyword>
<accession>A0A2R4VS50</accession>
<organism evidence="2 3">
    <name type="scientific">Azospirillum humicireducens</name>
    <dbReference type="NCBI Taxonomy" id="1226968"/>
    <lineage>
        <taxon>Bacteria</taxon>
        <taxon>Pseudomonadati</taxon>
        <taxon>Pseudomonadota</taxon>
        <taxon>Alphaproteobacteria</taxon>
        <taxon>Rhodospirillales</taxon>
        <taxon>Azospirillaceae</taxon>
        <taxon>Azospirillum</taxon>
    </lineage>
</organism>
<geneLocation type="plasmid" evidence="2 3">
    <name>pYZ2</name>
</geneLocation>
<evidence type="ECO:0000313" key="3">
    <source>
        <dbReference type="Proteomes" id="UP000077405"/>
    </source>
</evidence>
<dbReference type="EMBL" id="CP028903">
    <property type="protein sequence ID" value="AWB07260.1"/>
    <property type="molecule type" value="Genomic_DNA"/>
</dbReference>
<dbReference type="Proteomes" id="UP000077405">
    <property type="component" value="Plasmid pYZ2"/>
</dbReference>
<protein>
    <submittedName>
        <fullName evidence="2">Uncharacterized protein</fullName>
    </submittedName>
</protein>
<evidence type="ECO:0000256" key="1">
    <source>
        <dbReference type="SAM" id="MobiDB-lite"/>
    </source>
</evidence>
<evidence type="ECO:0000313" key="2">
    <source>
        <dbReference type="EMBL" id="AWB07260.1"/>
    </source>
</evidence>
<gene>
    <name evidence="2" type="ORF">A6A40_19605</name>
</gene>
<dbReference type="AlphaFoldDB" id="A0A2R4VS50"/>